<feature type="region of interest" description="Disordered" evidence="1">
    <location>
        <begin position="21"/>
        <end position="56"/>
    </location>
</feature>
<dbReference type="KEGG" id="pmak:PMPD1_3490"/>
<evidence type="ECO:0000313" key="4">
    <source>
        <dbReference type="Proteomes" id="UP000505325"/>
    </source>
</evidence>
<proteinExistence type="predicted"/>
<name>A0A6M8UJ25_9GAMM</name>
<evidence type="ECO:0000256" key="2">
    <source>
        <dbReference type="SAM" id="SignalP"/>
    </source>
</evidence>
<feature type="compositionally biased region" description="Low complexity" evidence="1">
    <location>
        <begin position="35"/>
        <end position="56"/>
    </location>
</feature>
<gene>
    <name evidence="3" type="ORF">PMPD1_3490</name>
</gene>
<dbReference type="Proteomes" id="UP000505325">
    <property type="component" value="Chromosome"/>
</dbReference>
<evidence type="ECO:0000313" key="3">
    <source>
        <dbReference type="EMBL" id="QKJ88407.1"/>
    </source>
</evidence>
<dbReference type="PROSITE" id="PS51257">
    <property type="entry name" value="PROKAR_LIPOPROTEIN"/>
    <property type="match status" value="1"/>
</dbReference>
<dbReference type="RefSeq" id="WP_173635271.1">
    <property type="nucleotide sequence ID" value="NZ_CP054212.1"/>
</dbReference>
<reference evidence="3 4" key="1">
    <citation type="submission" date="2020-06" db="EMBL/GenBank/DDBJ databases">
        <title>Genome sequence of Paramixta manurensis strain PD-1.</title>
        <authorList>
            <person name="Lee C.W."/>
            <person name="Kim J."/>
        </authorList>
    </citation>
    <scope>NUCLEOTIDE SEQUENCE [LARGE SCALE GENOMIC DNA]</scope>
    <source>
        <strain evidence="3 4">PD-1</strain>
    </source>
</reference>
<accession>A0A6M8UJ25</accession>
<protein>
    <submittedName>
        <fullName evidence="3">Uncharacterized protein</fullName>
    </submittedName>
</protein>
<feature type="signal peptide" evidence="2">
    <location>
        <begin position="1"/>
        <end position="18"/>
    </location>
</feature>
<dbReference type="AlphaFoldDB" id="A0A6M8UJ25"/>
<dbReference type="EMBL" id="CP054212">
    <property type="protein sequence ID" value="QKJ88407.1"/>
    <property type="molecule type" value="Genomic_DNA"/>
</dbReference>
<keyword evidence="2" id="KW-0732">Signal</keyword>
<organism evidence="3 4">
    <name type="scientific">Paramixta manurensis</name>
    <dbReference type="NCBI Taxonomy" id="2740817"/>
    <lineage>
        <taxon>Bacteria</taxon>
        <taxon>Pseudomonadati</taxon>
        <taxon>Pseudomonadota</taxon>
        <taxon>Gammaproteobacteria</taxon>
        <taxon>Enterobacterales</taxon>
        <taxon>Erwiniaceae</taxon>
        <taxon>Paramixta</taxon>
    </lineage>
</organism>
<keyword evidence="4" id="KW-1185">Reference proteome</keyword>
<sequence length="56" mass="5301">MLKTTASVLLIAIVGMLAGCQSDSSGVGNDGRPHAPSAQPAPGATPGASPTGAPES</sequence>
<feature type="chain" id="PRO_5027018678" evidence="2">
    <location>
        <begin position="19"/>
        <end position="56"/>
    </location>
</feature>
<evidence type="ECO:0000256" key="1">
    <source>
        <dbReference type="SAM" id="MobiDB-lite"/>
    </source>
</evidence>